<dbReference type="PANTHER" id="PTHR13754:SF13">
    <property type="entry name" value="METALLO-BETA-LACTAMASE SUPERFAMILY PROTEIN (AFU_ORTHOLOGUE AFUA_3G07630)"/>
    <property type="match status" value="1"/>
</dbReference>
<dbReference type="PANTHER" id="PTHR13754">
    <property type="entry name" value="METALLO-BETA-LACTAMASE SUPERFAMILY PROTEIN"/>
    <property type="match status" value="1"/>
</dbReference>
<keyword evidence="3" id="KW-1185">Reference proteome</keyword>
<dbReference type="OrthoDB" id="5443440at2"/>
<dbReference type="CDD" id="cd07713">
    <property type="entry name" value="DHPS-like_MBL-fold"/>
    <property type="match status" value="1"/>
</dbReference>
<evidence type="ECO:0000313" key="2">
    <source>
        <dbReference type="EMBL" id="AEH44971.1"/>
    </source>
</evidence>
<keyword evidence="2" id="KW-0378">Hydrolase</keyword>
<dbReference type="InterPro" id="IPR052926">
    <property type="entry name" value="Metallo-beta-lactamase_dom"/>
</dbReference>
<reference evidence="3" key="1">
    <citation type="submission" date="2011-04" db="EMBL/GenBank/DDBJ databases">
        <title>The complete genome of Thermodesulfatator indicus DSM 15286.</title>
        <authorList>
            <person name="Lucas S."/>
            <person name="Copeland A."/>
            <person name="Lapidus A."/>
            <person name="Bruce D."/>
            <person name="Goodwin L."/>
            <person name="Pitluck S."/>
            <person name="Peters L."/>
            <person name="Kyrpides N."/>
            <person name="Mavromatis K."/>
            <person name="Pagani I."/>
            <person name="Ivanova N."/>
            <person name="Saunders L."/>
            <person name="Detter J.C."/>
            <person name="Tapia R."/>
            <person name="Han C."/>
            <person name="Land M."/>
            <person name="Hauser L."/>
            <person name="Markowitz V."/>
            <person name="Cheng J.-F."/>
            <person name="Hugenholtz P."/>
            <person name="Woyke T."/>
            <person name="Wu D."/>
            <person name="Spring S."/>
            <person name="Schroeder M."/>
            <person name="Brambilla E."/>
            <person name="Klenk H.-P."/>
            <person name="Eisen J.A."/>
        </authorList>
    </citation>
    <scope>NUCLEOTIDE SEQUENCE [LARGE SCALE GENOMIC DNA]</scope>
    <source>
        <strain evidence="3">DSM 15286 / JCM 11887 / CIR29812</strain>
    </source>
</reference>
<dbReference type="GO" id="GO:0016787">
    <property type="term" value="F:hydrolase activity"/>
    <property type="evidence" value="ECO:0007669"/>
    <property type="project" value="UniProtKB-KW"/>
</dbReference>
<dbReference type="AlphaFoldDB" id="F8A8S4"/>
<name>F8A8S4_THEID</name>
<gene>
    <name evidence="2" type="ordered locus">Thein_1100</name>
</gene>
<dbReference type="InterPro" id="IPR041712">
    <property type="entry name" value="DHPS-like_MBL-fold"/>
</dbReference>
<dbReference type="InterPro" id="IPR036866">
    <property type="entry name" value="RibonucZ/Hydroxyglut_hydro"/>
</dbReference>
<dbReference type="Pfam" id="PF00753">
    <property type="entry name" value="Lactamase_B"/>
    <property type="match status" value="1"/>
</dbReference>
<evidence type="ECO:0000259" key="1">
    <source>
        <dbReference type="SMART" id="SM00849"/>
    </source>
</evidence>
<dbReference type="SMART" id="SM00849">
    <property type="entry name" value="Lactamase_B"/>
    <property type="match status" value="1"/>
</dbReference>
<dbReference type="InterPro" id="IPR001279">
    <property type="entry name" value="Metallo-B-lactamas"/>
</dbReference>
<dbReference type="HOGENOM" id="CLU_036012_1_0_0"/>
<dbReference type="InParanoid" id="F8A8S4"/>
<dbReference type="RefSeq" id="WP_013907713.1">
    <property type="nucleotide sequence ID" value="NC_015681.1"/>
</dbReference>
<reference evidence="2 3" key="2">
    <citation type="journal article" date="2012" name="Stand. Genomic Sci.">
        <title>Complete genome sequence of the thermophilic sulfate-reducing ocean bacterium Thermodesulfatator indicus type strain (CIR29812(T)).</title>
        <authorList>
            <person name="Anderson I."/>
            <person name="Saunders E."/>
            <person name="Lapidus A."/>
            <person name="Nolan M."/>
            <person name="Lucas S."/>
            <person name="Tice H."/>
            <person name="Del Rio T.G."/>
            <person name="Cheng J.F."/>
            <person name="Han C."/>
            <person name="Tapia R."/>
            <person name="Goodwin L.A."/>
            <person name="Pitluck S."/>
            <person name="Liolios K."/>
            <person name="Mavromatis K."/>
            <person name="Pagani I."/>
            <person name="Ivanova N."/>
            <person name="Mikhailova N."/>
            <person name="Pati A."/>
            <person name="Chen A."/>
            <person name="Palaniappan K."/>
            <person name="Land M."/>
            <person name="Hauser L."/>
            <person name="Jeffries C.D."/>
            <person name="Chang Y.J."/>
            <person name="Brambilla E.M."/>
            <person name="Rohde M."/>
            <person name="Spring S."/>
            <person name="Goker M."/>
            <person name="Detter J.C."/>
            <person name="Woyke T."/>
            <person name="Bristow J."/>
            <person name="Eisen J.A."/>
            <person name="Markowitz V."/>
            <person name="Hugenholtz P."/>
            <person name="Kyrpides N.C."/>
            <person name="Klenk H.P."/>
        </authorList>
    </citation>
    <scope>NUCLEOTIDE SEQUENCE [LARGE SCALE GENOMIC DNA]</scope>
    <source>
        <strain evidence="3">DSM 15286 / JCM 11887 / CIR29812</strain>
    </source>
</reference>
<accession>F8A8S4</accession>
<feature type="domain" description="Metallo-beta-lactamase" evidence="1">
    <location>
        <begin position="21"/>
        <end position="203"/>
    </location>
</feature>
<dbReference type="STRING" id="667014.Thein_1100"/>
<organism evidence="2 3">
    <name type="scientific">Thermodesulfatator indicus (strain DSM 15286 / JCM 11887 / CIR29812)</name>
    <dbReference type="NCBI Taxonomy" id="667014"/>
    <lineage>
        <taxon>Bacteria</taxon>
        <taxon>Pseudomonadati</taxon>
        <taxon>Thermodesulfobacteriota</taxon>
        <taxon>Thermodesulfobacteria</taxon>
        <taxon>Thermodesulfobacteriales</taxon>
        <taxon>Thermodesulfatatoraceae</taxon>
        <taxon>Thermodesulfatator</taxon>
    </lineage>
</organism>
<dbReference type="GO" id="GO:0016740">
    <property type="term" value="F:transferase activity"/>
    <property type="evidence" value="ECO:0007669"/>
    <property type="project" value="TreeGrafter"/>
</dbReference>
<dbReference type="PaxDb" id="667014-Thein_1100"/>
<evidence type="ECO:0000313" key="3">
    <source>
        <dbReference type="Proteomes" id="UP000006793"/>
    </source>
</evidence>
<sequence length="233" mass="25330">MELFIVFDNEHANEHFISGWGYSVYLAPLGLLFDTGSETASLLHNLRLFEISLDTLNTIFLSHFHWDHTGGLLGLLPGIKNTTVVLHQGFSKKFVAEISRLGGKIKEINSPSQLTSEVYSTGCFPKPIPEAGLVLETEKHLVLLTGCAHPGILFMAQETKRLFGRPPSLLMGGFHLLNKTGAEILAIAHELKRLGVTQVAPSHCTGKKALAIFADVFGDGFLKVGAGTKLLVD</sequence>
<dbReference type="KEGG" id="tid:Thein_1100"/>
<protein>
    <submittedName>
        <fullName evidence="2">Metal-dependent hydrolase of the beta-lactamase superfamily</fullName>
    </submittedName>
</protein>
<dbReference type="eggNOG" id="COG1237">
    <property type="taxonomic scope" value="Bacteria"/>
</dbReference>
<dbReference type="Proteomes" id="UP000006793">
    <property type="component" value="Chromosome"/>
</dbReference>
<dbReference type="SUPFAM" id="SSF56281">
    <property type="entry name" value="Metallo-hydrolase/oxidoreductase"/>
    <property type="match status" value="1"/>
</dbReference>
<proteinExistence type="predicted"/>
<dbReference type="Gene3D" id="3.60.15.10">
    <property type="entry name" value="Ribonuclease Z/Hydroxyacylglutathione hydrolase-like"/>
    <property type="match status" value="2"/>
</dbReference>
<dbReference type="EMBL" id="CP002683">
    <property type="protein sequence ID" value="AEH44971.1"/>
    <property type="molecule type" value="Genomic_DNA"/>
</dbReference>